<reference evidence="1 2" key="1">
    <citation type="journal article" date="2023" name="bioRxiv">
        <title>High-quality genome assemblies of four members of thePodospora anserinaspecies complex.</title>
        <authorList>
            <person name="Ament-Velasquez S.L."/>
            <person name="Vogan A.A."/>
            <person name="Wallerman O."/>
            <person name="Hartmann F."/>
            <person name="Gautier V."/>
            <person name="Silar P."/>
            <person name="Giraud T."/>
            <person name="Johannesson H."/>
        </authorList>
    </citation>
    <scope>NUCLEOTIDE SEQUENCE [LARGE SCALE GENOMIC DNA]</scope>
    <source>
        <strain evidence="1 2">CBS 112042</strain>
    </source>
</reference>
<dbReference type="GeneID" id="87892007"/>
<comment type="caution">
    <text evidence="1">The sequence shown here is derived from an EMBL/GenBank/DDBJ whole genome shotgun (WGS) entry which is preliminary data.</text>
</comment>
<dbReference type="EMBL" id="JAFFGZ010000007">
    <property type="protein sequence ID" value="KAK4641381.1"/>
    <property type="molecule type" value="Genomic_DNA"/>
</dbReference>
<proteinExistence type="predicted"/>
<gene>
    <name evidence="1" type="ORF">QC761_0073450</name>
</gene>
<organism evidence="1 2">
    <name type="scientific">Podospora bellae-mahoneyi</name>
    <dbReference type="NCBI Taxonomy" id="2093777"/>
    <lineage>
        <taxon>Eukaryota</taxon>
        <taxon>Fungi</taxon>
        <taxon>Dikarya</taxon>
        <taxon>Ascomycota</taxon>
        <taxon>Pezizomycotina</taxon>
        <taxon>Sordariomycetes</taxon>
        <taxon>Sordariomycetidae</taxon>
        <taxon>Sordariales</taxon>
        <taxon>Podosporaceae</taxon>
        <taxon>Podospora</taxon>
    </lineage>
</organism>
<dbReference type="RefSeq" id="XP_062730357.1">
    <property type="nucleotide sequence ID" value="XM_062872734.1"/>
</dbReference>
<evidence type="ECO:0000313" key="2">
    <source>
        <dbReference type="Proteomes" id="UP001322138"/>
    </source>
</evidence>
<keyword evidence="2" id="KW-1185">Reference proteome</keyword>
<protein>
    <submittedName>
        <fullName evidence="1">Uncharacterized protein</fullName>
    </submittedName>
</protein>
<dbReference type="Proteomes" id="UP001322138">
    <property type="component" value="Unassembled WGS sequence"/>
</dbReference>
<evidence type="ECO:0000313" key="1">
    <source>
        <dbReference type="EMBL" id="KAK4641381.1"/>
    </source>
</evidence>
<sequence>MLIGSVCPLGDMSRLGYPCPIGAVTHPEAEGERFCARKRHASSSPYLALLPLEIELDMRWRVAVLPQTCAWTRAKIRCSPRQKVHGRSAFDHGGCPASLPSHHNPAAAL</sequence>
<name>A0ABR0FBN2_9PEZI</name>
<accession>A0ABR0FBN2</accession>